<sequence>MKHICLAALTCMMAAPVFAGPFEGLYQPAGMNWSCRVELIGADGGALAIRGDWLEGVESSCELTQPTPVRDMKAVLYDAVCSGEGMEYTARVMILSHDDGVYVIRRGYVSDWRFCH</sequence>
<dbReference type="RefSeq" id="WP_139327798.1">
    <property type="nucleotide sequence ID" value="NZ_FTOG01000003.1"/>
</dbReference>
<dbReference type="Proteomes" id="UP000186221">
    <property type="component" value="Unassembled WGS sequence"/>
</dbReference>
<feature type="signal peptide" evidence="1">
    <location>
        <begin position="1"/>
        <end position="19"/>
    </location>
</feature>
<evidence type="ECO:0000313" key="3">
    <source>
        <dbReference type="Proteomes" id="UP000186221"/>
    </source>
</evidence>
<protein>
    <submittedName>
        <fullName evidence="2">Uncharacterized protein</fullName>
    </submittedName>
</protein>
<proteinExistence type="predicted"/>
<accession>A0A1N7KRI0</accession>
<dbReference type="STRING" id="453582.SAMN05421580_1033"/>
<keyword evidence="3" id="KW-1185">Reference proteome</keyword>
<evidence type="ECO:0000256" key="1">
    <source>
        <dbReference type="SAM" id="SignalP"/>
    </source>
</evidence>
<organism evidence="2 3">
    <name type="scientific">Rhodobacter aestuarii</name>
    <dbReference type="NCBI Taxonomy" id="453582"/>
    <lineage>
        <taxon>Bacteria</taxon>
        <taxon>Pseudomonadati</taxon>
        <taxon>Pseudomonadota</taxon>
        <taxon>Alphaproteobacteria</taxon>
        <taxon>Rhodobacterales</taxon>
        <taxon>Rhodobacter group</taxon>
        <taxon>Rhodobacter</taxon>
    </lineage>
</organism>
<dbReference type="AlphaFoldDB" id="A0A1N7KRI0"/>
<reference evidence="3" key="1">
    <citation type="submission" date="2017-01" db="EMBL/GenBank/DDBJ databases">
        <authorList>
            <person name="Varghese N."/>
            <person name="Submissions S."/>
        </authorList>
    </citation>
    <scope>NUCLEOTIDE SEQUENCE [LARGE SCALE GENOMIC DNA]</scope>
    <source>
        <strain evidence="3">DSM 19945</strain>
    </source>
</reference>
<gene>
    <name evidence="2" type="ORF">SAMN05421580_1033</name>
</gene>
<evidence type="ECO:0000313" key="2">
    <source>
        <dbReference type="EMBL" id="SIS64106.1"/>
    </source>
</evidence>
<name>A0A1N7KRI0_9RHOB</name>
<feature type="chain" id="PRO_5012726836" evidence="1">
    <location>
        <begin position="20"/>
        <end position="116"/>
    </location>
</feature>
<dbReference type="EMBL" id="FTOG01000003">
    <property type="protein sequence ID" value="SIS64106.1"/>
    <property type="molecule type" value="Genomic_DNA"/>
</dbReference>
<dbReference type="OrthoDB" id="7727934at2"/>
<keyword evidence="1" id="KW-0732">Signal</keyword>